<evidence type="ECO:0000313" key="3">
    <source>
        <dbReference type="Proteomes" id="UP000281553"/>
    </source>
</evidence>
<accession>A0A3P7P9J8</accession>
<dbReference type="Proteomes" id="UP000281553">
    <property type="component" value="Unassembled WGS sequence"/>
</dbReference>
<keyword evidence="3" id="KW-1185">Reference proteome</keyword>
<dbReference type="OrthoDB" id="261831at2759"/>
<sequence>MDKLQSTFDSAGQVLGNTVGRVFGMPANRANNRKLCCYVPLVFVGLFFLYRLGRFFAADA</sequence>
<organism evidence="2 3">
    <name type="scientific">Dibothriocephalus latus</name>
    <name type="common">Fish tapeworm</name>
    <name type="synonym">Diphyllobothrium latum</name>
    <dbReference type="NCBI Taxonomy" id="60516"/>
    <lineage>
        <taxon>Eukaryota</taxon>
        <taxon>Metazoa</taxon>
        <taxon>Spiralia</taxon>
        <taxon>Lophotrochozoa</taxon>
        <taxon>Platyhelminthes</taxon>
        <taxon>Cestoda</taxon>
        <taxon>Eucestoda</taxon>
        <taxon>Diphyllobothriidea</taxon>
        <taxon>Diphyllobothriidae</taxon>
        <taxon>Dibothriocephalus</taxon>
    </lineage>
</organism>
<dbReference type="EMBL" id="UYRU01095619">
    <property type="protein sequence ID" value="VDN39481.1"/>
    <property type="molecule type" value="Genomic_DNA"/>
</dbReference>
<reference evidence="2 3" key="1">
    <citation type="submission" date="2018-11" db="EMBL/GenBank/DDBJ databases">
        <authorList>
            <consortium name="Pathogen Informatics"/>
        </authorList>
    </citation>
    <scope>NUCLEOTIDE SEQUENCE [LARGE SCALE GENOMIC DNA]</scope>
</reference>
<gene>
    <name evidence="2" type="ORF">DILT_LOCUS17895</name>
</gene>
<proteinExistence type="predicted"/>
<keyword evidence="1" id="KW-0812">Transmembrane</keyword>
<evidence type="ECO:0000256" key="1">
    <source>
        <dbReference type="SAM" id="Phobius"/>
    </source>
</evidence>
<keyword evidence="1" id="KW-1133">Transmembrane helix</keyword>
<dbReference type="AlphaFoldDB" id="A0A3P7P9J8"/>
<name>A0A3P7P9J8_DIBLA</name>
<feature type="transmembrane region" description="Helical" evidence="1">
    <location>
        <begin position="35"/>
        <end position="53"/>
    </location>
</feature>
<protein>
    <submittedName>
        <fullName evidence="2">Uncharacterized protein</fullName>
    </submittedName>
</protein>
<evidence type="ECO:0000313" key="2">
    <source>
        <dbReference type="EMBL" id="VDN39481.1"/>
    </source>
</evidence>
<keyword evidence="1" id="KW-0472">Membrane</keyword>